<feature type="domain" description="PAC" evidence="16">
    <location>
        <begin position="512"/>
        <end position="564"/>
    </location>
</feature>
<comment type="catalytic activity">
    <reaction evidence="1">
        <text>ATP + protein L-histidine = ADP + protein N-phospho-L-histidine.</text>
        <dbReference type="EC" id="2.7.13.3"/>
    </reaction>
</comment>
<keyword evidence="8 18" id="KW-0418">Kinase</keyword>
<evidence type="ECO:0000256" key="5">
    <source>
        <dbReference type="ARBA" id="ARBA00022679"/>
    </source>
</evidence>
<dbReference type="CDD" id="cd16922">
    <property type="entry name" value="HATPase_EvgS-ArcB-TorS-like"/>
    <property type="match status" value="1"/>
</dbReference>
<dbReference type="FunFam" id="3.30.565.10:FF:000006">
    <property type="entry name" value="Sensor histidine kinase WalK"/>
    <property type="match status" value="1"/>
</dbReference>
<dbReference type="SUPFAM" id="SSF47384">
    <property type="entry name" value="Homodimeric domain of signal transducing histidine kinase"/>
    <property type="match status" value="1"/>
</dbReference>
<dbReference type="InterPro" id="IPR004358">
    <property type="entry name" value="Sig_transdc_His_kin-like_C"/>
</dbReference>
<dbReference type="GO" id="GO:0030295">
    <property type="term" value="F:protein kinase activator activity"/>
    <property type="evidence" value="ECO:0007669"/>
    <property type="project" value="TreeGrafter"/>
</dbReference>
<dbReference type="EC" id="2.7.13.3" evidence="3"/>
<dbReference type="SMART" id="SM00091">
    <property type="entry name" value="PAS"/>
    <property type="match status" value="1"/>
</dbReference>
<dbReference type="CDD" id="cd00082">
    <property type="entry name" value="HisKA"/>
    <property type="match status" value="1"/>
</dbReference>
<name>A0A2A2F531_9GAMM</name>
<evidence type="ECO:0000313" key="19">
    <source>
        <dbReference type="Proteomes" id="UP000218896"/>
    </source>
</evidence>
<evidence type="ECO:0000259" key="17">
    <source>
        <dbReference type="PROSITE" id="PS50885"/>
    </source>
</evidence>
<dbReference type="Pfam" id="PF13426">
    <property type="entry name" value="PAS_9"/>
    <property type="match status" value="1"/>
</dbReference>
<dbReference type="GO" id="GO:0000156">
    <property type="term" value="F:phosphorelay response regulator activity"/>
    <property type="evidence" value="ECO:0007669"/>
    <property type="project" value="TreeGrafter"/>
</dbReference>
<dbReference type="PROSITE" id="PS50113">
    <property type="entry name" value="PAC"/>
    <property type="match status" value="1"/>
</dbReference>
<dbReference type="SMART" id="SM00387">
    <property type="entry name" value="HATPase_c"/>
    <property type="match status" value="1"/>
</dbReference>
<evidence type="ECO:0000256" key="3">
    <source>
        <dbReference type="ARBA" id="ARBA00012438"/>
    </source>
</evidence>
<dbReference type="SMART" id="SM00086">
    <property type="entry name" value="PAC"/>
    <property type="match status" value="1"/>
</dbReference>
<keyword evidence="9" id="KW-0067">ATP-binding</keyword>
<dbReference type="SMART" id="SM00388">
    <property type="entry name" value="HisKA"/>
    <property type="match status" value="1"/>
</dbReference>
<dbReference type="Gene3D" id="3.30.450.20">
    <property type="entry name" value="PAS domain"/>
    <property type="match status" value="1"/>
</dbReference>
<dbReference type="PROSITE" id="PS50112">
    <property type="entry name" value="PAS"/>
    <property type="match status" value="1"/>
</dbReference>
<evidence type="ECO:0000256" key="4">
    <source>
        <dbReference type="ARBA" id="ARBA00022553"/>
    </source>
</evidence>
<dbReference type="Pfam" id="PF00512">
    <property type="entry name" value="HisKA"/>
    <property type="match status" value="1"/>
</dbReference>
<dbReference type="InterPro" id="IPR000014">
    <property type="entry name" value="PAS"/>
</dbReference>
<dbReference type="InterPro" id="IPR036890">
    <property type="entry name" value="HATPase_C_sf"/>
</dbReference>
<feature type="transmembrane region" description="Helical" evidence="13">
    <location>
        <begin position="40"/>
        <end position="64"/>
    </location>
</feature>
<dbReference type="Gene3D" id="3.30.565.10">
    <property type="entry name" value="Histidine kinase-like ATPase, C-terminal domain"/>
    <property type="match status" value="1"/>
</dbReference>
<evidence type="ECO:0000256" key="2">
    <source>
        <dbReference type="ARBA" id="ARBA00004141"/>
    </source>
</evidence>
<keyword evidence="12 13" id="KW-0472">Membrane</keyword>
<dbReference type="Gene3D" id="6.10.340.10">
    <property type="match status" value="1"/>
</dbReference>
<proteinExistence type="predicted"/>
<sequence length="786" mass="86583">MIRSNGYFLLATIFLSVASFAGNMASVPLFFGVDLIFGSIAVILAAMLLGVVPAVIVALIGSVYTLLLWGHPYAMVIFAAEAVTVALLYRHKGLNPVIADAAFWLIVGAPLAFVFYSTVMDMPTEAVRTILFKQPLNGIFNALIASLLILVAQLTGAGSGLLSQREVKTQEILFHALFSLVLIAGAAPIVYEAHAQLWGEQERLSKQLSEDNRRLAAHLDDRQLGYHRFWTTKNRDTLAQALLTGEREALLRTGTLKSLSGQGEFRSIDGHFGVWLPPGEMSQTQRWREGRYVYRTPVDNSSDITAIISEVPAAPVIDAVQQKYITLFTVLTLILLLGMIATSALSRWLTTPIRALTRASETLDDRIADQETIELPGSNIIEFNHLSETLAAMSKRLSDSVAQLRQSRAAIQIQVEERTLELDETARLLRSVLEAATEFGIIATDLQGRIILFNSGAEKLLGYSVDDLDEDDTPALFHAPEDIPDPDPAHASAHNQDVFQRIVARATEHGLDAREWTFIRKDGERIPVWLTITPTRSESGQLTGYLGIAEDITERKRLDRMKNEFISTVSHELRTPLTSIAGALGLMTQGATGDLPAKAQKMADVAHRNTDQLSALVNDLLDMEKLVSGKIRMNLRREDIRGITRETLDNHTAFADQRSVTLAVDEPETPLYASVDPQRLNQALSNLLSNAIKFSPAGSRVWIDFTSDSAGIALRVHDKGPGIPEHFRDRLFQRFSQANTSDNRQQPGTGLGLAITRELMTQMGGDAGFESVEGNGSTFWLWLPKQ</sequence>
<dbReference type="SUPFAM" id="SSF55874">
    <property type="entry name" value="ATPase domain of HSP90 chaperone/DNA topoisomerase II/histidine kinase"/>
    <property type="match status" value="1"/>
</dbReference>
<dbReference type="PROSITE" id="PS50885">
    <property type="entry name" value="HAMP"/>
    <property type="match status" value="1"/>
</dbReference>
<dbReference type="FunFam" id="1.10.287.130:FF:000001">
    <property type="entry name" value="Two-component sensor histidine kinase"/>
    <property type="match status" value="1"/>
</dbReference>
<dbReference type="InterPro" id="IPR036097">
    <property type="entry name" value="HisK_dim/P_sf"/>
</dbReference>
<dbReference type="NCBIfam" id="TIGR00229">
    <property type="entry name" value="sensory_box"/>
    <property type="match status" value="1"/>
</dbReference>
<keyword evidence="5" id="KW-0808">Transferase</keyword>
<reference evidence="18 19" key="1">
    <citation type="submission" date="2017-08" db="EMBL/GenBank/DDBJ databases">
        <title>Halovibrio sewagensis sp. nov., isolated from wastewater of high salinity.</title>
        <authorList>
            <person name="Dong X."/>
            <person name="Zhang G."/>
        </authorList>
    </citation>
    <scope>NUCLEOTIDE SEQUENCE [LARGE SCALE GENOMIC DNA]</scope>
    <source>
        <strain evidence="18 19">YL5-2</strain>
    </source>
</reference>
<dbReference type="InterPro" id="IPR003661">
    <property type="entry name" value="HisK_dim/P_dom"/>
</dbReference>
<feature type="transmembrane region" description="Helical" evidence="13">
    <location>
        <begin position="70"/>
        <end position="89"/>
    </location>
</feature>
<feature type="domain" description="Histidine kinase" evidence="14">
    <location>
        <begin position="568"/>
        <end position="786"/>
    </location>
</feature>
<evidence type="ECO:0000256" key="7">
    <source>
        <dbReference type="ARBA" id="ARBA00022741"/>
    </source>
</evidence>
<dbReference type="EMBL" id="NSKD01000003">
    <property type="protein sequence ID" value="PAU80556.1"/>
    <property type="molecule type" value="Genomic_DNA"/>
</dbReference>
<evidence type="ECO:0000256" key="8">
    <source>
        <dbReference type="ARBA" id="ARBA00022777"/>
    </source>
</evidence>
<organism evidence="18 19">
    <name type="scientific">Halovibrio salipaludis</name>
    <dbReference type="NCBI Taxonomy" id="2032626"/>
    <lineage>
        <taxon>Bacteria</taxon>
        <taxon>Pseudomonadati</taxon>
        <taxon>Pseudomonadota</taxon>
        <taxon>Gammaproteobacteria</taxon>
        <taxon>Oceanospirillales</taxon>
        <taxon>Halomonadaceae</taxon>
        <taxon>Halovibrio</taxon>
    </lineage>
</organism>
<dbReference type="SUPFAM" id="SSF55785">
    <property type="entry name" value="PYP-like sensor domain (PAS domain)"/>
    <property type="match status" value="1"/>
</dbReference>
<feature type="domain" description="HAMP" evidence="17">
    <location>
        <begin position="347"/>
        <end position="402"/>
    </location>
</feature>
<protein>
    <recommendedName>
        <fullName evidence="3">histidine kinase</fullName>
        <ecNumber evidence="3">2.7.13.3</ecNumber>
    </recommendedName>
</protein>
<evidence type="ECO:0000256" key="6">
    <source>
        <dbReference type="ARBA" id="ARBA00022692"/>
    </source>
</evidence>
<evidence type="ECO:0000256" key="1">
    <source>
        <dbReference type="ARBA" id="ARBA00000085"/>
    </source>
</evidence>
<evidence type="ECO:0000259" key="15">
    <source>
        <dbReference type="PROSITE" id="PS50112"/>
    </source>
</evidence>
<comment type="caution">
    <text evidence="18">The sequence shown here is derived from an EMBL/GenBank/DDBJ whole genome shotgun (WGS) entry which is preliminary data.</text>
</comment>
<gene>
    <name evidence="18" type="ORF">CK501_08980</name>
</gene>
<dbReference type="InterPro" id="IPR003660">
    <property type="entry name" value="HAMP_dom"/>
</dbReference>
<evidence type="ECO:0000256" key="11">
    <source>
        <dbReference type="ARBA" id="ARBA00023012"/>
    </source>
</evidence>
<dbReference type="GO" id="GO:0005886">
    <property type="term" value="C:plasma membrane"/>
    <property type="evidence" value="ECO:0007669"/>
    <property type="project" value="UniProtKB-ARBA"/>
</dbReference>
<keyword evidence="10 13" id="KW-1133">Transmembrane helix</keyword>
<dbReference type="CDD" id="cd00130">
    <property type="entry name" value="PAS"/>
    <property type="match status" value="1"/>
</dbReference>
<dbReference type="InterPro" id="IPR000700">
    <property type="entry name" value="PAS-assoc_C"/>
</dbReference>
<dbReference type="SMART" id="SM00304">
    <property type="entry name" value="HAMP"/>
    <property type="match status" value="1"/>
</dbReference>
<evidence type="ECO:0000256" key="12">
    <source>
        <dbReference type="ARBA" id="ARBA00023136"/>
    </source>
</evidence>
<keyword evidence="6 13" id="KW-0812">Transmembrane</keyword>
<keyword evidence="11" id="KW-0902">Two-component regulatory system</keyword>
<keyword evidence="4" id="KW-0597">Phosphoprotein</keyword>
<feature type="transmembrane region" description="Helical" evidence="13">
    <location>
        <begin position="6"/>
        <end position="33"/>
    </location>
</feature>
<evidence type="ECO:0000259" key="14">
    <source>
        <dbReference type="PROSITE" id="PS50109"/>
    </source>
</evidence>
<dbReference type="PANTHER" id="PTHR42878:SF7">
    <property type="entry name" value="SENSOR HISTIDINE KINASE GLRK"/>
    <property type="match status" value="1"/>
</dbReference>
<dbReference type="GO" id="GO:0005524">
    <property type="term" value="F:ATP binding"/>
    <property type="evidence" value="ECO:0007669"/>
    <property type="project" value="UniProtKB-KW"/>
</dbReference>
<dbReference type="InterPro" id="IPR050351">
    <property type="entry name" value="BphY/WalK/GraS-like"/>
</dbReference>
<feature type="transmembrane region" description="Helical" evidence="13">
    <location>
        <begin position="172"/>
        <end position="191"/>
    </location>
</feature>
<dbReference type="AlphaFoldDB" id="A0A2A2F531"/>
<dbReference type="InterPro" id="IPR001610">
    <property type="entry name" value="PAC"/>
</dbReference>
<dbReference type="Pfam" id="PF02518">
    <property type="entry name" value="HATPase_c"/>
    <property type="match status" value="1"/>
</dbReference>
<comment type="subcellular location">
    <subcellularLocation>
        <location evidence="2">Membrane</location>
        <topology evidence="2">Multi-pass membrane protein</topology>
    </subcellularLocation>
</comment>
<evidence type="ECO:0000256" key="10">
    <source>
        <dbReference type="ARBA" id="ARBA00022989"/>
    </source>
</evidence>
<feature type="transmembrane region" description="Helical" evidence="13">
    <location>
        <begin position="101"/>
        <end position="119"/>
    </location>
</feature>
<dbReference type="InterPro" id="IPR003594">
    <property type="entry name" value="HATPase_dom"/>
</dbReference>
<dbReference type="GO" id="GO:0000155">
    <property type="term" value="F:phosphorelay sensor kinase activity"/>
    <property type="evidence" value="ECO:0007669"/>
    <property type="project" value="InterPro"/>
</dbReference>
<feature type="transmembrane region" description="Helical" evidence="13">
    <location>
        <begin position="324"/>
        <end position="345"/>
    </location>
</feature>
<dbReference type="PROSITE" id="PS50109">
    <property type="entry name" value="HIS_KIN"/>
    <property type="match status" value="1"/>
</dbReference>
<dbReference type="InterPro" id="IPR035965">
    <property type="entry name" value="PAS-like_dom_sf"/>
</dbReference>
<accession>A0A2A2F531</accession>
<dbReference type="PANTHER" id="PTHR42878">
    <property type="entry name" value="TWO-COMPONENT HISTIDINE KINASE"/>
    <property type="match status" value="1"/>
</dbReference>
<keyword evidence="19" id="KW-1185">Reference proteome</keyword>
<feature type="transmembrane region" description="Helical" evidence="13">
    <location>
        <begin position="139"/>
        <end position="160"/>
    </location>
</feature>
<feature type="domain" description="PAS" evidence="15">
    <location>
        <begin position="425"/>
        <end position="482"/>
    </location>
</feature>
<keyword evidence="7" id="KW-0547">Nucleotide-binding</keyword>
<dbReference type="RefSeq" id="WP_095617392.1">
    <property type="nucleotide sequence ID" value="NZ_NSKD01000003.1"/>
</dbReference>
<evidence type="ECO:0000259" key="16">
    <source>
        <dbReference type="PROSITE" id="PS50113"/>
    </source>
</evidence>
<dbReference type="Gene3D" id="1.10.287.130">
    <property type="match status" value="1"/>
</dbReference>
<dbReference type="InterPro" id="IPR005467">
    <property type="entry name" value="His_kinase_dom"/>
</dbReference>
<dbReference type="OrthoDB" id="8573350at2"/>
<dbReference type="Proteomes" id="UP000218896">
    <property type="component" value="Unassembled WGS sequence"/>
</dbReference>
<dbReference type="PRINTS" id="PR00344">
    <property type="entry name" value="BCTRLSENSOR"/>
</dbReference>
<evidence type="ECO:0000256" key="9">
    <source>
        <dbReference type="ARBA" id="ARBA00022840"/>
    </source>
</evidence>
<dbReference type="GO" id="GO:0007234">
    <property type="term" value="P:osmosensory signaling via phosphorelay pathway"/>
    <property type="evidence" value="ECO:0007669"/>
    <property type="project" value="TreeGrafter"/>
</dbReference>
<evidence type="ECO:0000313" key="18">
    <source>
        <dbReference type="EMBL" id="PAU80556.1"/>
    </source>
</evidence>
<evidence type="ECO:0000256" key="13">
    <source>
        <dbReference type="SAM" id="Phobius"/>
    </source>
</evidence>